<dbReference type="FunFam" id="4.10.280.10:FF:000007">
    <property type="entry name" value="single-minded homolog 1 isoform X1"/>
    <property type="match status" value="1"/>
</dbReference>
<dbReference type="InterPro" id="IPR013767">
    <property type="entry name" value="PAS_fold"/>
</dbReference>
<dbReference type="PANTHER" id="PTHR23043:SF36">
    <property type="entry name" value="PROTEIN SINGLE-MINDED"/>
    <property type="match status" value="1"/>
</dbReference>
<feature type="compositionally biased region" description="Polar residues" evidence="7">
    <location>
        <begin position="893"/>
        <end position="913"/>
    </location>
</feature>
<keyword evidence="11" id="KW-1185">Reference proteome</keyword>
<dbReference type="SUPFAM" id="SSF47459">
    <property type="entry name" value="HLH, helix-loop-helix DNA-binding domain"/>
    <property type="match status" value="1"/>
</dbReference>
<feature type="compositionally biased region" description="Basic and acidic residues" evidence="7">
    <location>
        <begin position="941"/>
        <end position="952"/>
    </location>
</feature>
<evidence type="ECO:0000313" key="10">
    <source>
        <dbReference type="EMBL" id="KAF7260904.1"/>
    </source>
</evidence>
<keyword evidence="4" id="KW-0238">DNA-binding</keyword>
<dbReference type="GO" id="GO:0000977">
    <property type="term" value="F:RNA polymerase II transcription regulatory region sequence-specific DNA binding"/>
    <property type="evidence" value="ECO:0007669"/>
    <property type="project" value="TreeGrafter"/>
</dbReference>
<evidence type="ECO:0008006" key="12">
    <source>
        <dbReference type="Google" id="ProtNLM"/>
    </source>
</evidence>
<dbReference type="InterPro" id="IPR011598">
    <property type="entry name" value="bHLH_dom"/>
</dbReference>
<evidence type="ECO:0000256" key="6">
    <source>
        <dbReference type="ARBA" id="ARBA00023242"/>
    </source>
</evidence>
<dbReference type="OrthoDB" id="6021714at2759"/>
<reference evidence="10" key="1">
    <citation type="submission" date="2019-07" db="EMBL/GenBank/DDBJ databases">
        <title>Annotation for the trematode Paragonimus miyazaki's.</title>
        <authorList>
            <person name="Choi Y.-J."/>
        </authorList>
    </citation>
    <scope>NUCLEOTIDE SEQUENCE</scope>
    <source>
        <strain evidence="10">Japan</strain>
    </source>
</reference>
<dbReference type="SUPFAM" id="SSF55785">
    <property type="entry name" value="PYP-like sensor domain (PAS domain)"/>
    <property type="match status" value="2"/>
</dbReference>
<comment type="subcellular location">
    <subcellularLocation>
        <location evidence="1">Nucleus</location>
    </subcellularLocation>
</comment>
<dbReference type="CDD" id="cd00130">
    <property type="entry name" value="PAS"/>
    <property type="match status" value="2"/>
</dbReference>
<dbReference type="GO" id="GO:0000981">
    <property type="term" value="F:DNA-binding transcription factor activity, RNA polymerase II-specific"/>
    <property type="evidence" value="ECO:0007669"/>
    <property type="project" value="TreeGrafter"/>
</dbReference>
<dbReference type="InterPro" id="IPR035965">
    <property type="entry name" value="PAS-like_dom_sf"/>
</dbReference>
<keyword evidence="3" id="KW-0805">Transcription regulation</keyword>
<feature type="region of interest" description="Disordered" evidence="7">
    <location>
        <begin position="246"/>
        <end position="284"/>
    </location>
</feature>
<feature type="compositionally biased region" description="Low complexity" evidence="7">
    <location>
        <begin position="920"/>
        <end position="937"/>
    </location>
</feature>
<sequence>GTIESNDRLELNSIDYRRPFYAIHRVRVSILSGLTTLEFGSVTFAKLLIVHREYTGISIIGKVVPVMQTGFLSAQPYTTNTSHITPNSASRFYAHYPILSPEFTSELKSTDCTLRAATMLSFPSTIQPPLDSAFFAGIPSGLQAYRQTNELGDMRNKSSFDVFPGPAIRSIDSGRVSDLNTEYSFHTPKLFHTHTDPFTASFDDPVSERVGGHPNLGDQPTNVFCASLSDHKGSAQLHLTAAESVKPYGPSGPLGNHGSHTAAPTSPRMKEKSKNAARTRREKENTEFYELAKLLPLPSAITSQLDKASIIRLTTSYLKIRSIFPDGLGDAWSPYRHPINRSTVHPLERELAPNLFKEENMRNYVQDELLRLNLHTPPDFSPFTSSSTQERRGKILYISETASVLLGLSQVEMTGNDMTEYLHPLDHEEFRQILTAHPSEMTAHSNAHEFTIDRSFFLRIKCVLAKRNAGLTTAGYKVIHCSGHLKVRPINMDGFPYYQNLGLIAFAYAIPSPNANNTEIRLASDMFMFRASLDLKLIFLEGRIAAITGFQPQELIDKTLYQLVHVMDSLPLRRAHEILLAKGQVTTAYYRLMTKNGGWVWMQSYITIVHNSRSSRPNCIVSVNYLLSGTEHRGNPVRLEQGEQQGSLTFSKAVHISEHWRTKNRDGSENSQNLKDFGSRNRIFIHESVGSPPPVKRERRLTTRSNLDGCNIGSVLTAIPADTGDPLVTDGYMSNPYASYDGPATSDLQSRQERYFPTEYRANYPDVDVQNEVKLSKTLPTHKPGSLSAELDSSIAHGYPRTIWPGLYQSILGEERQQPWSIRKSGYCVPNTLSSDPTKISFVQQDQTVDAACMLLTPQMIGNLTSTVSLCSGQSDTVDGKFQSVDLVHTSNQAHGISHSTRLRSRQPNSYYDQTHEHSSSSGASSPCSINTSSSCSELPRQNELDSCDLSRHQQQPQQHQQINPESQHQDISLQINNTILMHQSRQTTKMGSSEITCNTTEDLFYPTGLSHP</sequence>
<evidence type="ECO:0000256" key="3">
    <source>
        <dbReference type="ARBA" id="ARBA00023015"/>
    </source>
</evidence>
<feature type="domain" description="PAS" evidence="8">
    <location>
        <begin position="390"/>
        <end position="434"/>
    </location>
</feature>
<dbReference type="GO" id="GO:0005634">
    <property type="term" value="C:nucleus"/>
    <property type="evidence" value="ECO:0007669"/>
    <property type="project" value="UniProtKB-SubCell"/>
</dbReference>
<dbReference type="InterPro" id="IPR001610">
    <property type="entry name" value="PAC"/>
</dbReference>
<keyword evidence="2" id="KW-0677">Repeat</keyword>
<comment type="caution">
    <text evidence="10">The sequence shown here is derived from an EMBL/GenBank/DDBJ whole genome shotgun (WGS) entry which is preliminary data.</text>
</comment>
<feature type="non-terminal residue" evidence="10">
    <location>
        <position position="1"/>
    </location>
</feature>
<dbReference type="InterPro" id="IPR036638">
    <property type="entry name" value="HLH_DNA-bd_sf"/>
</dbReference>
<feature type="domain" description="PAS" evidence="8">
    <location>
        <begin position="528"/>
        <end position="583"/>
    </location>
</feature>
<evidence type="ECO:0000256" key="1">
    <source>
        <dbReference type="ARBA" id="ARBA00004123"/>
    </source>
</evidence>
<dbReference type="Gene3D" id="4.10.280.10">
    <property type="entry name" value="Helix-loop-helix DNA-binding domain"/>
    <property type="match status" value="1"/>
</dbReference>
<keyword evidence="5" id="KW-0804">Transcription</keyword>
<dbReference type="PROSITE" id="PS50888">
    <property type="entry name" value="BHLH"/>
    <property type="match status" value="1"/>
</dbReference>
<dbReference type="Proteomes" id="UP000822476">
    <property type="component" value="Unassembled WGS sequence"/>
</dbReference>
<dbReference type="Pfam" id="PF08447">
    <property type="entry name" value="PAS_3"/>
    <property type="match status" value="1"/>
</dbReference>
<feature type="compositionally biased region" description="Basic and acidic residues" evidence="7">
    <location>
        <begin position="268"/>
        <end position="284"/>
    </location>
</feature>
<evidence type="ECO:0000256" key="7">
    <source>
        <dbReference type="SAM" id="MobiDB-lite"/>
    </source>
</evidence>
<evidence type="ECO:0000256" key="5">
    <source>
        <dbReference type="ARBA" id="ARBA00023163"/>
    </source>
</evidence>
<dbReference type="PROSITE" id="PS50112">
    <property type="entry name" value="PAS"/>
    <property type="match status" value="2"/>
</dbReference>
<dbReference type="SMART" id="SM00353">
    <property type="entry name" value="HLH"/>
    <property type="match status" value="1"/>
</dbReference>
<dbReference type="InterPro" id="IPR013655">
    <property type="entry name" value="PAS_fold_3"/>
</dbReference>
<evidence type="ECO:0000259" key="9">
    <source>
        <dbReference type="PROSITE" id="PS50888"/>
    </source>
</evidence>
<dbReference type="InterPro" id="IPR000014">
    <property type="entry name" value="PAS"/>
</dbReference>
<feature type="domain" description="BHLH" evidence="9">
    <location>
        <begin position="268"/>
        <end position="321"/>
    </location>
</feature>
<dbReference type="Gene3D" id="3.30.450.20">
    <property type="entry name" value="PAS domain"/>
    <property type="match status" value="2"/>
</dbReference>
<evidence type="ECO:0000313" key="11">
    <source>
        <dbReference type="Proteomes" id="UP000822476"/>
    </source>
</evidence>
<dbReference type="PANTHER" id="PTHR23043">
    <property type="entry name" value="HYPOXIA-INDUCIBLE FACTOR 1 ALPHA"/>
    <property type="match status" value="1"/>
</dbReference>
<dbReference type="NCBIfam" id="TIGR00229">
    <property type="entry name" value="sensory_box"/>
    <property type="match status" value="1"/>
</dbReference>
<feature type="region of interest" description="Disordered" evidence="7">
    <location>
        <begin position="893"/>
        <end position="969"/>
    </location>
</feature>
<proteinExistence type="predicted"/>
<evidence type="ECO:0000256" key="2">
    <source>
        <dbReference type="ARBA" id="ARBA00022737"/>
    </source>
</evidence>
<dbReference type="Pfam" id="PF00989">
    <property type="entry name" value="PAS"/>
    <property type="match status" value="1"/>
</dbReference>
<dbReference type="AlphaFoldDB" id="A0A8S9Z2B3"/>
<evidence type="ECO:0000259" key="8">
    <source>
        <dbReference type="PROSITE" id="PS50112"/>
    </source>
</evidence>
<organism evidence="10 11">
    <name type="scientific">Paragonimus skrjabini miyazakii</name>
    <dbReference type="NCBI Taxonomy" id="59628"/>
    <lineage>
        <taxon>Eukaryota</taxon>
        <taxon>Metazoa</taxon>
        <taxon>Spiralia</taxon>
        <taxon>Lophotrochozoa</taxon>
        <taxon>Platyhelminthes</taxon>
        <taxon>Trematoda</taxon>
        <taxon>Digenea</taxon>
        <taxon>Plagiorchiida</taxon>
        <taxon>Troglotremata</taxon>
        <taxon>Troglotrematidae</taxon>
        <taxon>Paragonimus</taxon>
    </lineage>
</organism>
<gene>
    <name evidence="10" type="ORF">EG68_01856</name>
</gene>
<keyword evidence="6" id="KW-0539">Nucleus</keyword>
<protein>
    <recommendedName>
        <fullName evidence="12">Single-minded</fullName>
    </recommendedName>
</protein>
<dbReference type="Pfam" id="PF23171">
    <property type="entry name" value="bHLH_HIF1A"/>
    <property type="match status" value="1"/>
</dbReference>
<dbReference type="SMART" id="SM00086">
    <property type="entry name" value="PAC"/>
    <property type="match status" value="1"/>
</dbReference>
<evidence type="ECO:0000256" key="4">
    <source>
        <dbReference type="ARBA" id="ARBA00023125"/>
    </source>
</evidence>
<dbReference type="GO" id="GO:0046983">
    <property type="term" value="F:protein dimerization activity"/>
    <property type="evidence" value="ECO:0007669"/>
    <property type="project" value="InterPro"/>
</dbReference>
<dbReference type="EMBL" id="JTDE01000568">
    <property type="protein sequence ID" value="KAF7260904.1"/>
    <property type="molecule type" value="Genomic_DNA"/>
</dbReference>
<name>A0A8S9Z2B3_9TREM</name>
<accession>A0A8S9Z2B3</accession>
<feature type="compositionally biased region" description="Low complexity" evidence="7">
    <location>
        <begin position="953"/>
        <end position="967"/>
    </location>
</feature>
<dbReference type="SMART" id="SM00091">
    <property type="entry name" value="PAS"/>
    <property type="match status" value="2"/>
</dbReference>